<reference evidence="2 3" key="1">
    <citation type="submission" date="2018-11" db="EMBL/GenBank/DDBJ databases">
        <title>Sequencing the genomes of 1000 actinobacteria strains.</title>
        <authorList>
            <person name="Klenk H.-P."/>
        </authorList>
    </citation>
    <scope>NUCLEOTIDE SEQUENCE [LARGE SCALE GENOMIC DNA]</scope>
    <source>
        <strain evidence="2 3">DSM 44348</strain>
    </source>
</reference>
<proteinExistence type="predicted"/>
<comment type="caution">
    <text evidence="2">The sequence shown here is derived from an EMBL/GenBank/DDBJ whole genome shotgun (WGS) entry which is preliminary data.</text>
</comment>
<name>A0A3N2GYS9_9PSEU</name>
<dbReference type="Pfam" id="PF05331">
    <property type="entry name" value="DUF742"/>
    <property type="match status" value="1"/>
</dbReference>
<gene>
    <name evidence="2" type="ORF">EDD35_3736</name>
</gene>
<dbReference type="RefSeq" id="WP_027933428.1">
    <property type="nucleotide sequence ID" value="NZ_CBDRBK010000005.1"/>
</dbReference>
<protein>
    <submittedName>
        <fullName evidence="2">Uncharacterized protein DUF742</fullName>
    </submittedName>
</protein>
<evidence type="ECO:0000313" key="2">
    <source>
        <dbReference type="EMBL" id="ROS41380.1"/>
    </source>
</evidence>
<feature type="compositionally biased region" description="Basic and acidic residues" evidence="1">
    <location>
        <begin position="65"/>
        <end position="82"/>
    </location>
</feature>
<accession>A0A3N2GYS9</accession>
<dbReference type="InterPro" id="IPR007995">
    <property type="entry name" value="DUF742"/>
</dbReference>
<keyword evidence="3" id="KW-1185">Reference proteome</keyword>
<feature type="compositionally biased region" description="Acidic residues" evidence="1">
    <location>
        <begin position="115"/>
        <end position="124"/>
    </location>
</feature>
<evidence type="ECO:0000256" key="1">
    <source>
        <dbReference type="SAM" id="MobiDB-lite"/>
    </source>
</evidence>
<dbReference type="EMBL" id="RKHY01000001">
    <property type="protein sequence ID" value="ROS41380.1"/>
    <property type="molecule type" value="Genomic_DNA"/>
</dbReference>
<dbReference type="GeneID" id="301845091"/>
<dbReference type="AlphaFoldDB" id="A0A3N2GYS9"/>
<evidence type="ECO:0000313" key="3">
    <source>
        <dbReference type="Proteomes" id="UP000274843"/>
    </source>
</evidence>
<dbReference type="PANTHER" id="PTHR36221">
    <property type="entry name" value="DUF742 DOMAIN-CONTAINING PROTEIN"/>
    <property type="match status" value="1"/>
</dbReference>
<sequence length="237" mass="25633">MGVPDGTGPAGEPGVARAGARFPSVKQLRKLTGEHAEPPGPEPQAPGRVPAETTKTKRAAGARFPTEKQLARFGEPEPRPAPEPEPEPLPDPEPREEFKPSPRPRPEPAPAAEPEPPELLDPDDENRLRVRPYVLTKGRTHSAYELAIETLVSVRADAKWTGPALSAEYQPVRAVVDTPRSLAEVAALLSIPLGVARVLLSDMAELGLLHIHGIERTAEGRPPLELMKRVLDGLQRL</sequence>
<dbReference type="Proteomes" id="UP000274843">
    <property type="component" value="Unassembled WGS sequence"/>
</dbReference>
<feature type="region of interest" description="Disordered" evidence="1">
    <location>
        <begin position="1"/>
        <end position="126"/>
    </location>
</feature>
<dbReference type="PANTHER" id="PTHR36221:SF1">
    <property type="entry name" value="DUF742 DOMAIN-CONTAINING PROTEIN"/>
    <property type="match status" value="1"/>
</dbReference>
<organism evidence="2 3">
    <name type="scientific">Amycolatopsis thermoflava</name>
    <dbReference type="NCBI Taxonomy" id="84480"/>
    <lineage>
        <taxon>Bacteria</taxon>
        <taxon>Bacillati</taxon>
        <taxon>Actinomycetota</taxon>
        <taxon>Actinomycetes</taxon>
        <taxon>Pseudonocardiales</taxon>
        <taxon>Pseudonocardiaceae</taxon>
        <taxon>Amycolatopsis</taxon>
        <taxon>Amycolatopsis methanolica group</taxon>
    </lineage>
</organism>
<feature type="compositionally biased region" description="Basic and acidic residues" evidence="1">
    <location>
        <begin position="92"/>
        <end position="106"/>
    </location>
</feature>